<name>A0A8S5R4E7_9CAUD</name>
<sequence length="41" mass="4549">MSDIYQITLTTQTGETFTGKMSRRQPELVNGFVPLATETGE</sequence>
<protein>
    <submittedName>
        <fullName evidence="1">Uncharacterized protein</fullName>
    </submittedName>
</protein>
<accession>A0A8S5R4E7</accession>
<evidence type="ECO:0000313" key="1">
    <source>
        <dbReference type="EMBL" id="DAE25971.1"/>
    </source>
</evidence>
<proteinExistence type="predicted"/>
<dbReference type="EMBL" id="BK015805">
    <property type="protein sequence ID" value="DAE25971.1"/>
    <property type="molecule type" value="Genomic_DNA"/>
</dbReference>
<organism evidence="1">
    <name type="scientific">Siphoviridae sp. ctby413</name>
    <dbReference type="NCBI Taxonomy" id="2827275"/>
    <lineage>
        <taxon>Viruses</taxon>
        <taxon>Duplodnaviria</taxon>
        <taxon>Heunggongvirae</taxon>
        <taxon>Uroviricota</taxon>
        <taxon>Caudoviricetes</taxon>
    </lineage>
</organism>
<reference evidence="1" key="1">
    <citation type="journal article" date="2021" name="Proc. Natl. Acad. Sci. U.S.A.">
        <title>A Catalog of Tens of Thousands of Viruses from Human Metagenomes Reveals Hidden Associations with Chronic Diseases.</title>
        <authorList>
            <person name="Tisza M.J."/>
            <person name="Buck C.B."/>
        </authorList>
    </citation>
    <scope>NUCLEOTIDE SEQUENCE</scope>
    <source>
        <strain evidence="1">Ctby413</strain>
    </source>
</reference>